<dbReference type="SUPFAM" id="SSF55298">
    <property type="entry name" value="YjgF-like"/>
    <property type="match status" value="1"/>
</dbReference>
<accession>A0A1M5UCA7</accession>
<dbReference type="Proteomes" id="UP000184357">
    <property type="component" value="Unassembled WGS sequence"/>
</dbReference>
<evidence type="ECO:0000313" key="1">
    <source>
        <dbReference type="EMBL" id="SHH60589.1"/>
    </source>
</evidence>
<proteinExistence type="predicted"/>
<dbReference type="InterPro" id="IPR035959">
    <property type="entry name" value="RutC-like_sf"/>
</dbReference>
<dbReference type="EMBL" id="FQWV01000010">
    <property type="protein sequence ID" value="SHH60589.1"/>
    <property type="molecule type" value="Genomic_DNA"/>
</dbReference>
<gene>
    <name evidence="1" type="ORF">SAMN05443636_2971</name>
</gene>
<protein>
    <submittedName>
        <fullName evidence="1">Uncharacterized protein</fullName>
    </submittedName>
</protein>
<sequence>MDAYTFVNDAYERYVDGEVPARTTVDVCDLLGGAAVTVDGVVALE</sequence>
<keyword evidence="2" id="KW-1185">Reference proteome</keyword>
<dbReference type="AlphaFoldDB" id="A0A1M5UCA7"/>
<dbReference type="STRING" id="43928.SAMN05443636_2971"/>
<organism evidence="1 2">
    <name type="scientific">Halobaculum gomorrense</name>
    <dbReference type="NCBI Taxonomy" id="43928"/>
    <lineage>
        <taxon>Archaea</taxon>
        <taxon>Methanobacteriati</taxon>
        <taxon>Methanobacteriota</taxon>
        <taxon>Stenosarchaea group</taxon>
        <taxon>Halobacteria</taxon>
        <taxon>Halobacteriales</taxon>
        <taxon>Haloferacaceae</taxon>
        <taxon>Halobaculum</taxon>
    </lineage>
</organism>
<reference evidence="1 2" key="1">
    <citation type="submission" date="2016-11" db="EMBL/GenBank/DDBJ databases">
        <authorList>
            <person name="Jaros S."/>
            <person name="Januszkiewicz K."/>
            <person name="Wedrychowicz H."/>
        </authorList>
    </citation>
    <scope>NUCLEOTIDE SEQUENCE [LARGE SCALE GENOMIC DNA]</scope>
    <source>
        <strain evidence="1 2">DSM 9297</strain>
    </source>
</reference>
<dbReference type="Gene3D" id="3.30.1330.40">
    <property type="entry name" value="RutC-like"/>
    <property type="match status" value="1"/>
</dbReference>
<name>A0A1M5UCA7_9EURY</name>
<evidence type="ECO:0000313" key="2">
    <source>
        <dbReference type="Proteomes" id="UP000184357"/>
    </source>
</evidence>